<gene>
    <name evidence="2" type="ORF">DNH61_11365</name>
</gene>
<keyword evidence="3" id="KW-1185">Reference proteome</keyword>
<protein>
    <submittedName>
        <fullName evidence="2">PucR family transcriptional regulator</fullName>
    </submittedName>
</protein>
<dbReference type="EMBL" id="QKRB01000044">
    <property type="protein sequence ID" value="PZD95157.1"/>
    <property type="molecule type" value="Genomic_DNA"/>
</dbReference>
<sequence>MNASWRNQLESLFPHTFSTKTVKKSEWLKDLEESALPEQMENQALEMGTPYRTKNGTVRFLVSKKPEQIEYVELTDVITHREQQLLSIIIRQAALEHKPEGGKPAAEKERIALELGRWVKEQLESGKRTNPVPIDYTSSRLEHEMIPFLIVREQGTAHSEHEGLEKLLQSFFEEEVMIIPLQEQEWLILGPASILREDMAESRMDEEGETADDMLTGICSGLHGMLANEWVGECHVAVDYPIIPAESIVDTAATLRETISLGRKYHIGENIHFPWMLSLERLLNGIPEEQRHRYIELVVNRSDLLLEPEIITTLETFFSMNCNVSDTAKKLYIHRNTLLYRLDKLKQDTGLDVRLFRDAVLVKIILLLYKVTKRK</sequence>
<evidence type="ECO:0000313" key="2">
    <source>
        <dbReference type="EMBL" id="PZD95157.1"/>
    </source>
</evidence>
<dbReference type="PANTHER" id="PTHR33744">
    <property type="entry name" value="CARBOHYDRATE DIACID REGULATOR"/>
    <property type="match status" value="1"/>
</dbReference>
<comment type="caution">
    <text evidence="2">The sequence shown here is derived from an EMBL/GenBank/DDBJ whole genome shotgun (WGS) entry which is preliminary data.</text>
</comment>
<name>A0A2W1LUI9_9BACL</name>
<dbReference type="InterPro" id="IPR025736">
    <property type="entry name" value="PucR_C-HTH_dom"/>
</dbReference>
<dbReference type="RefSeq" id="WP_111146786.1">
    <property type="nucleotide sequence ID" value="NZ_QKRB01000044.1"/>
</dbReference>
<feature type="domain" description="PucR C-terminal helix-turn-helix" evidence="1">
    <location>
        <begin position="312"/>
        <end position="366"/>
    </location>
</feature>
<dbReference type="InterPro" id="IPR042070">
    <property type="entry name" value="PucR_C-HTH_sf"/>
</dbReference>
<reference evidence="2 3" key="1">
    <citation type="submission" date="2018-06" db="EMBL/GenBank/DDBJ databases">
        <title>Paenibacillus imtechensis sp. nov.</title>
        <authorList>
            <person name="Pinnaka A.K."/>
            <person name="Singh H."/>
            <person name="Kaur M."/>
        </authorList>
    </citation>
    <scope>NUCLEOTIDE SEQUENCE [LARGE SCALE GENOMIC DNA]</scope>
    <source>
        <strain evidence="2 3">SMB1</strain>
    </source>
</reference>
<proteinExistence type="predicted"/>
<evidence type="ECO:0000259" key="1">
    <source>
        <dbReference type="Pfam" id="PF13556"/>
    </source>
</evidence>
<dbReference type="OrthoDB" id="9792148at2"/>
<organism evidence="2 3">
    <name type="scientific">Paenibacillus sambharensis</name>
    <dbReference type="NCBI Taxonomy" id="1803190"/>
    <lineage>
        <taxon>Bacteria</taxon>
        <taxon>Bacillati</taxon>
        <taxon>Bacillota</taxon>
        <taxon>Bacilli</taxon>
        <taxon>Bacillales</taxon>
        <taxon>Paenibacillaceae</taxon>
        <taxon>Paenibacillus</taxon>
    </lineage>
</organism>
<dbReference type="Pfam" id="PF13556">
    <property type="entry name" value="HTH_30"/>
    <property type="match status" value="1"/>
</dbReference>
<dbReference type="InterPro" id="IPR051448">
    <property type="entry name" value="CdaR-like_regulators"/>
</dbReference>
<dbReference type="SUPFAM" id="SSF46689">
    <property type="entry name" value="Homeodomain-like"/>
    <property type="match status" value="1"/>
</dbReference>
<dbReference type="Proteomes" id="UP000249522">
    <property type="component" value="Unassembled WGS sequence"/>
</dbReference>
<dbReference type="AlphaFoldDB" id="A0A2W1LUI9"/>
<dbReference type="PANTHER" id="PTHR33744:SF15">
    <property type="entry name" value="CARBOHYDRATE DIACID REGULATOR"/>
    <property type="match status" value="1"/>
</dbReference>
<dbReference type="InterPro" id="IPR009057">
    <property type="entry name" value="Homeodomain-like_sf"/>
</dbReference>
<accession>A0A2W1LUI9</accession>
<evidence type="ECO:0000313" key="3">
    <source>
        <dbReference type="Proteomes" id="UP000249522"/>
    </source>
</evidence>
<dbReference type="Gene3D" id="1.10.10.2840">
    <property type="entry name" value="PucR C-terminal helix-turn-helix domain"/>
    <property type="match status" value="1"/>
</dbReference>